<dbReference type="AlphaFoldDB" id="A0A2R6WGW7"/>
<name>A0A2R6WGW7_MARPO</name>
<protein>
    <submittedName>
        <fullName evidence="1">Uncharacterized protein</fullName>
    </submittedName>
</protein>
<evidence type="ECO:0000313" key="2">
    <source>
        <dbReference type="Proteomes" id="UP000244005"/>
    </source>
</evidence>
<proteinExistence type="predicted"/>
<dbReference type="EMBL" id="KZ772764">
    <property type="protein sequence ID" value="PTQ33098.1"/>
    <property type="molecule type" value="Genomic_DNA"/>
</dbReference>
<keyword evidence="2" id="KW-1185">Reference proteome</keyword>
<evidence type="ECO:0000313" key="1">
    <source>
        <dbReference type="EMBL" id="PTQ33098.1"/>
    </source>
</evidence>
<dbReference type="Gramene" id="Mp5g12470.1">
    <property type="protein sequence ID" value="Mp5g12470.1.cds1"/>
    <property type="gene ID" value="Mp5g12470"/>
</dbReference>
<organism evidence="1 2">
    <name type="scientific">Marchantia polymorpha</name>
    <name type="common">Common liverwort</name>
    <name type="synonym">Marchantia aquatica</name>
    <dbReference type="NCBI Taxonomy" id="3197"/>
    <lineage>
        <taxon>Eukaryota</taxon>
        <taxon>Viridiplantae</taxon>
        <taxon>Streptophyta</taxon>
        <taxon>Embryophyta</taxon>
        <taxon>Marchantiophyta</taxon>
        <taxon>Marchantiopsida</taxon>
        <taxon>Marchantiidae</taxon>
        <taxon>Marchantiales</taxon>
        <taxon>Marchantiaceae</taxon>
        <taxon>Marchantia</taxon>
    </lineage>
</organism>
<accession>A0A2R6WGW7</accession>
<dbReference type="Proteomes" id="UP000244005">
    <property type="component" value="Unassembled WGS sequence"/>
</dbReference>
<reference evidence="2" key="1">
    <citation type="journal article" date="2017" name="Cell">
        <title>Insights into land plant evolution garnered from the Marchantia polymorpha genome.</title>
        <authorList>
            <person name="Bowman J.L."/>
            <person name="Kohchi T."/>
            <person name="Yamato K.T."/>
            <person name="Jenkins J."/>
            <person name="Shu S."/>
            <person name="Ishizaki K."/>
            <person name="Yamaoka S."/>
            <person name="Nishihama R."/>
            <person name="Nakamura Y."/>
            <person name="Berger F."/>
            <person name="Adam C."/>
            <person name="Aki S.S."/>
            <person name="Althoff F."/>
            <person name="Araki T."/>
            <person name="Arteaga-Vazquez M.A."/>
            <person name="Balasubrmanian S."/>
            <person name="Barry K."/>
            <person name="Bauer D."/>
            <person name="Boehm C.R."/>
            <person name="Briginshaw L."/>
            <person name="Caballero-Perez J."/>
            <person name="Catarino B."/>
            <person name="Chen F."/>
            <person name="Chiyoda S."/>
            <person name="Chovatia M."/>
            <person name="Davies K.M."/>
            <person name="Delmans M."/>
            <person name="Demura T."/>
            <person name="Dierschke T."/>
            <person name="Dolan L."/>
            <person name="Dorantes-Acosta A.E."/>
            <person name="Eklund D.M."/>
            <person name="Florent S.N."/>
            <person name="Flores-Sandoval E."/>
            <person name="Fujiyama A."/>
            <person name="Fukuzawa H."/>
            <person name="Galik B."/>
            <person name="Grimanelli D."/>
            <person name="Grimwood J."/>
            <person name="Grossniklaus U."/>
            <person name="Hamada T."/>
            <person name="Haseloff J."/>
            <person name="Hetherington A.J."/>
            <person name="Higo A."/>
            <person name="Hirakawa Y."/>
            <person name="Hundley H.N."/>
            <person name="Ikeda Y."/>
            <person name="Inoue K."/>
            <person name="Inoue S.I."/>
            <person name="Ishida S."/>
            <person name="Jia Q."/>
            <person name="Kakita M."/>
            <person name="Kanazawa T."/>
            <person name="Kawai Y."/>
            <person name="Kawashima T."/>
            <person name="Kennedy M."/>
            <person name="Kinose K."/>
            <person name="Kinoshita T."/>
            <person name="Kohara Y."/>
            <person name="Koide E."/>
            <person name="Komatsu K."/>
            <person name="Kopischke S."/>
            <person name="Kubo M."/>
            <person name="Kyozuka J."/>
            <person name="Lagercrantz U."/>
            <person name="Lin S.S."/>
            <person name="Lindquist E."/>
            <person name="Lipzen A.M."/>
            <person name="Lu C.W."/>
            <person name="De Luna E."/>
            <person name="Martienssen R.A."/>
            <person name="Minamino N."/>
            <person name="Mizutani M."/>
            <person name="Mizutani M."/>
            <person name="Mochizuki N."/>
            <person name="Monte I."/>
            <person name="Mosher R."/>
            <person name="Nagasaki H."/>
            <person name="Nakagami H."/>
            <person name="Naramoto S."/>
            <person name="Nishitani K."/>
            <person name="Ohtani M."/>
            <person name="Okamoto T."/>
            <person name="Okumura M."/>
            <person name="Phillips J."/>
            <person name="Pollak B."/>
            <person name="Reinders A."/>
            <person name="Rovekamp M."/>
            <person name="Sano R."/>
            <person name="Sawa S."/>
            <person name="Schmid M.W."/>
            <person name="Shirakawa M."/>
            <person name="Solano R."/>
            <person name="Spunde A."/>
            <person name="Suetsugu N."/>
            <person name="Sugano S."/>
            <person name="Sugiyama A."/>
            <person name="Sun R."/>
            <person name="Suzuki Y."/>
            <person name="Takenaka M."/>
            <person name="Takezawa D."/>
            <person name="Tomogane H."/>
            <person name="Tsuzuki M."/>
            <person name="Ueda T."/>
            <person name="Umeda M."/>
            <person name="Ward J.M."/>
            <person name="Watanabe Y."/>
            <person name="Yazaki K."/>
            <person name="Yokoyama R."/>
            <person name="Yoshitake Y."/>
            <person name="Yotsui I."/>
            <person name="Zachgo S."/>
            <person name="Schmutz J."/>
        </authorList>
    </citation>
    <scope>NUCLEOTIDE SEQUENCE [LARGE SCALE GENOMIC DNA]</scope>
    <source>
        <strain evidence="2">Tak-1</strain>
    </source>
</reference>
<sequence>MLFGDSRPWLALRPQATKHLSPARLAYDDTSFRAWWGRAVPIVHVHYKIMCMSAHVFVDRVARSRVRNSRVARAGCHKAPHSLKYA</sequence>
<gene>
    <name evidence="1" type="ORF">MARPO_0092s0059</name>
</gene>